<protein>
    <submittedName>
        <fullName evidence="3">Hypothetical_protein</fullName>
    </submittedName>
</protein>
<name>A0AA86Q2J9_9EUKA</name>
<gene>
    <name evidence="1" type="ORF">HINF_LOCUS38659</name>
    <name evidence="3" type="ORF">HINF_LOCUS41424</name>
    <name evidence="2" type="ORF">HINF_LOCUS45965</name>
    <name evidence="4" type="ORF">HINF_LOCUS65707</name>
</gene>
<dbReference type="EMBL" id="CATOUU010000820">
    <property type="protein sequence ID" value="CAI9951014.1"/>
    <property type="molecule type" value="Genomic_DNA"/>
</dbReference>
<organism evidence="1">
    <name type="scientific">Hexamita inflata</name>
    <dbReference type="NCBI Taxonomy" id="28002"/>
    <lineage>
        <taxon>Eukaryota</taxon>
        <taxon>Metamonada</taxon>
        <taxon>Diplomonadida</taxon>
        <taxon>Hexamitidae</taxon>
        <taxon>Hexamitinae</taxon>
        <taxon>Hexamita</taxon>
    </lineage>
</organism>
<dbReference type="EMBL" id="CAXDID020000166">
    <property type="protein sequence ID" value="CAL6045836.1"/>
    <property type="molecule type" value="Genomic_DNA"/>
</dbReference>
<reference evidence="3 5" key="2">
    <citation type="submission" date="2024-07" db="EMBL/GenBank/DDBJ databases">
        <authorList>
            <person name="Akdeniz Z."/>
        </authorList>
    </citation>
    <scope>NUCLEOTIDE SEQUENCE [LARGE SCALE GENOMIC DNA]</scope>
</reference>
<dbReference type="EMBL" id="CATOUU010000905">
    <property type="protein sequence ID" value="CAI9958320.1"/>
    <property type="molecule type" value="Genomic_DNA"/>
</dbReference>
<proteinExistence type="predicted"/>
<evidence type="ECO:0000313" key="2">
    <source>
        <dbReference type="EMBL" id="CAI9958320.1"/>
    </source>
</evidence>
<dbReference type="EMBL" id="CAXDID020000434">
    <property type="protein sequence ID" value="CAL6091272.1"/>
    <property type="molecule type" value="Genomic_DNA"/>
</dbReference>
<keyword evidence="5" id="KW-1185">Reference proteome</keyword>
<dbReference type="Proteomes" id="UP001642409">
    <property type="component" value="Unassembled WGS sequence"/>
</dbReference>
<evidence type="ECO:0000313" key="1">
    <source>
        <dbReference type="EMBL" id="CAI9951014.1"/>
    </source>
</evidence>
<evidence type="ECO:0000313" key="3">
    <source>
        <dbReference type="EMBL" id="CAL6045836.1"/>
    </source>
</evidence>
<comment type="caution">
    <text evidence="1">The sequence shown here is derived from an EMBL/GenBank/DDBJ whole genome shotgun (WGS) entry which is preliminary data.</text>
</comment>
<evidence type="ECO:0000313" key="4">
    <source>
        <dbReference type="EMBL" id="CAL6091272.1"/>
    </source>
</evidence>
<sequence>MQRSLKKHNCPLSKQCRKTQMCQQQHQNKFKLPDSIHTKLSDVKEMSVTKSKSLPRQLSYKSNLSLSSDECSSFYIFWDESEIDEVKMLRITTTNEGRKNVSEIHIAIDQQVANGSDQLDLYNFLF</sequence>
<dbReference type="AlphaFoldDB" id="A0AA86Q2J9"/>
<accession>A0AA86Q2J9</accession>
<reference evidence="1" key="1">
    <citation type="submission" date="2023-06" db="EMBL/GenBank/DDBJ databases">
        <authorList>
            <person name="Kurt Z."/>
        </authorList>
    </citation>
    <scope>NUCLEOTIDE SEQUENCE</scope>
</reference>
<evidence type="ECO:0000313" key="5">
    <source>
        <dbReference type="Proteomes" id="UP001642409"/>
    </source>
</evidence>